<sequence length="120" mass="13171">MNGAEEPASIELQPHSWEENSSYSGVSVIYGFVSRSSDGLLRTETPFYLRETQTNLESAERYKLPPHSAPTGLDSTRLNVSPPPPALQLEVSVSRASVMRDLGGYGFTGLFIPHEEDTDV</sequence>
<organism evidence="2 3">
    <name type="scientific">Pleuronectes platessa</name>
    <name type="common">European plaice</name>
    <dbReference type="NCBI Taxonomy" id="8262"/>
    <lineage>
        <taxon>Eukaryota</taxon>
        <taxon>Metazoa</taxon>
        <taxon>Chordata</taxon>
        <taxon>Craniata</taxon>
        <taxon>Vertebrata</taxon>
        <taxon>Euteleostomi</taxon>
        <taxon>Actinopterygii</taxon>
        <taxon>Neopterygii</taxon>
        <taxon>Teleostei</taxon>
        <taxon>Neoteleostei</taxon>
        <taxon>Acanthomorphata</taxon>
        <taxon>Carangaria</taxon>
        <taxon>Pleuronectiformes</taxon>
        <taxon>Pleuronectoidei</taxon>
        <taxon>Pleuronectidae</taxon>
        <taxon>Pleuronectes</taxon>
    </lineage>
</organism>
<dbReference type="Proteomes" id="UP001153269">
    <property type="component" value="Unassembled WGS sequence"/>
</dbReference>
<proteinExistence type="predicted"/>
<evidence type="ECO:0000313" key="3">
    <source>
        <dbReference type="Proteomes" id="UP001153269"/>
    </source>
</evidence>
<evidence type="ECO:0000313" key="2">
    <source>
        <dbReference type="EMBL" id="CAB1455906.1"/>
    </source>
</evidence>
<feature type="region of interest" description="Disordered" evidence="1">
    <location>
        <begin position="60"/>
        <end position="83"/>
    </location>
</feature>
<name>A0A9N7VWX6_PLEPL</name>
<evidence type="ECO:0000256" key="1">
    <source>
        <dbReference type="SAM" id="MobiDB-lite"/>
    </source>
</evidence>
<dbReference type="AlphaFoldDB" id="A0A9N7VWX6"/>
<reference evidence="2" key="1">
    <citation type="submission" date="2020-03" db="EMBL/GenBank/DDBJ databases">
        <authorList>
            <person name="Weist P."/>
        </authorList>
    </citation>
    <scope>NUCLEOTIDE SEQUENCE</scope>
</reference>
<gene>
    <name evidence="2" type="ORF">PLEPLA_LOCUS43687</name>
</gene>
<comment type="caution">
    <text evidence="2">The sequence shown here is derived from an EMBL/GenBank/DDBJ whole genome shotgun (WGS) entry which is preliminary data.</text>
</comment>
<dbReference type="EMBL" id="CADEAL010004276">
    <property type="protein sequence ID" value="CAB1455906.1"/>
    <property type="molecule type" value="Genomic_DNA"/>
</dbReference>
<accession>A0A9N7VWX6</accession>
<keyword evidence="3" id="KW-1185">Reference proteome</keyword>
<protein>
    <submittedName>
        <fullName evidence="2">Uncharacterized protein</fullName>
    </submittedName>
</protein>